<evidence type="ECO:0000256" key="1">
    <source>
        <dbReference type="SAM" id="MobiDB-lite"/>
    </source>
</evidence>
<dbReference type="RefSeq" id="XP_040683286.1">
    <property type="nucleotide sequence ID" value="XM_040832228.1"/>
</dbReference>
<dbReference type="AlphaFoldDB" id="A0A1L9R3V6"/>
<keyword evidence="4" id="KW-1185">Reference proteome</keyword>
<dbReference type="GeneID" id="63748076"/>
<dbReference type="Proteomes" id="UP000184383">
    <property type="component" value="Unassembled WGS sequence"/>
</dbReference>
<name>A0A1L9R3V6_ASPWE</name>
<dbReference type="VEuPathDB" id="FungiDB:ASPWEDRAFT_188452"/>
<accession>A0A1L9R3V6</accession>
<feature type="signal peptide" evidence="2">
    <location>
        <begin position="1"/>
        <end position="22"/>
    </location>
</feature>
<keyword evidence="2" id="KW-0732">Signal</keyword>
<protein>
    <submittedName>
        <fullName evidence="3">Uncharacterized protein</fullName>
    </submittedName>
</protein>
<feature type="compositionally biased region" description="Polar residues" evidence="1">
    <location>
        <begin position="121"/>
        <end position="133"/>
    </location>
</feature>
<evidence type="ECO:0000256" key="2">
    <source>
        <dbReference type="SAM" id="SignalP"/>
    </source>
</evidence>
<dbReference type="OrthoDB" id="4497387at2759"/>
<feature type="compositionally biased region" description="Polar residues" evidence="1">
    <location>
        <begin position="51"/>
        <end position="69"/>
    </location>
</feature>
<feature type="compositionally biased region" description="Polar residues" evidence="1">
    <location>
        <begin position="99"/>
        <end position="109"/>
    </location>
</feature>
<organism evidence="3 4">
    <name type="scientific">Aspergillus wentii DTO 134E9</name>
    <dbReference type="NCBI Taxonomy" id="1073089"/>
    <lineage>
        <taxon>Eukaryota</taxon>
        <taxon>Fungi</taxon>
        <taxon>Dikarya</taxon>
        <taxon>Ascomycota</taxon>
        <taxon>Pezizomycotina</taxon>
        <taxon>Eurotiomycetes</taxon>
        <taxon>Eurotiomycetidae</taxon>
        <taxon>Eurotiales</taxon>
        <taxon>Aspergillaceae</taxon>
        <taxon>Aspergillus</taxon>
        <taxon>Aspergillus subgen. Cremei</taxon>
    </lineage>
</organism>
<gene>
    <name evidence="3" type="ORF">ASPWEDRAFT_188452</name>
</gene>
<feature type="compositionally biased region" description="Low complexity" evidence="1">
    <location>
        <begin position="134"/>
        <end position="148"/>
    </location>
</feature>
<feature type="region of interest" description="Disordered" evidence="1">
    <location>
        <begin position="83"/>
        <end position="148"/>
    </location>
</feature>
<evidence type="ECO:0000313" key="4">
    <source>
        <dbReference type="Proteomes" id="UP000184383"/>
    </source>
</evidence>
<feature type="chain" id="PRO_5012069629" evidence="2">
    <location>
        <begin position="23"/>
        <end position="310"/>
    </location>
</feature>
<dbReference type="EMBL" id="KV878219">
    <property type="protein sequence ID" value="OJJ29609.1"/>
    <property type="molecule type" value="Genomic_DNA"/>
</dbReference>
<sequence length="310" mass="32845">MSHMRIFSIIGALLWSMQLRLGTSCILPTAHATSAVASSESPSTASAIFQTGQFPSANPSRPTNQQNKDSPAAHTLTKFVTTILGGGQGSPTPTSTQTLSNSASFNSVPPLQPTHGLDQKLSASQSRSHLSTNLAGAGTTSAPSTTLSSLDHSQFDAKATLTTSSRLQDASKSAIAGMATQDSTNNTTRILEVQVLPSAGSDSDSHGSIFKPNSLMAQPGEIVKFYFHDSYLLRMTSLEDPCSIFPSSLNEPWGSESMVASYQLPVQSASPVWLHVNLNDPEYTCDNRTVFAINPGDHMNDFLAHAVSSN</sequence>
<feature type="region of interest" description="Disordered" evidence="1">
    <location>
        <begin position="51"/>
        <end position="71"/>
    </location>
</feature>
<reference evidence="4" key="1">
    <citation type="journal article" date="2017" name="Genome Biol.">
        <title>Comparative genomics reveals high biological diversity and specific adaptations in the industrially and medically important fungal genus Aspergillus.</title>
        <authorList>
            <person name="de Vries R.P."/>
            <person name="Riley R."/>
            <person name="Wiebenga A."/>
            <person name="Aguilar-Osorio G."/>
            <person name="Amillis S."/>
            <person name="Uchima C.A."/>
            <person name="Anderluh G."/>
            <person name="Asadollahi M."/>
            <person name="Askin M."/>
            <person name="Barry K."/>
            <person name="Battaglia E."/>
            <person name="Bayram O."/>
            <person name="Benocci T."/>
            <person name="Braus-Stromeyer S.A."/>
            <person name="Caldana C."/>
            <person name="Canovas D."/>
            <person name="Cerqueira G.C."/>
            <person name="Chen F."/>
            <person name="Chen W."/>
            <person name="Choi C."/>
            <person name="Clum A."/>
            <person name="Dos Santos R.A."/>
            <person name="Damasio A.R."/>
            <person name="Diallinas G."/>
            <person name="Emri T."/>
            <person name="Fekete E."/>
            <person name="Flipphi M."/>
            <person name="Freyberg S."/>
            <person name="Gallo A."/>
            <person name="Gournas C."/>
            <person name="Habgood R."/>
            <person name="Hainaut M."/>
            <person name="Harispe M.L."/>
            <person name="Henrissat B."/>
            <person name="Hilden K.S."/>
            <person name="Hope R."/>
            <person name="Hossain A."/>
            <person name="Karabika E."/>
            <person name="Karaffa L."/>
            <person name="Karanyi Z."/>
            <person name="Krasevec N."/>
            <person name="Kuo A."/>
            <person name="Kusch H."/>
            <person name="LaButti K."/>
            <person name="Lagendijk E.L."/>
            <person name="Lapidus A."/>
            <person name="Levasseur A."/>
            <person name="Lindquist E."/>
            <person name="Lipzen A."/>
            <person name="Logrieco A.F."/>
            <person name="MacCabe A."/>
            <person name="Maekelae M.R."/>
            <person name="Malavazi I."/>
            <person name="Melin P."/>
            <person name="Meyer V."/>
            <person name="Mielnichuk N."/>
            <person name="Miskei M."/>
            <person name="Molnar A.P."/>
            <person name="Mule G."/>
            <person name="Ngan C.Y."/>
            <person name="Orejas M."/>
            <person name="Orosz E."/>
            <person name="Ouedraogo J.P."/>
            <person name="Overkamp K.M."/>
            <person name="Park H.-S."/>
            <person name="Perrone G."/>
            <person name="Piumi F."/>
            <person name="Punt P.J."/>
            <person name="Ram A.F."/>
            <person name="Ramon A."/>
            <person name="Rauscher S."/>
            <person name="Record E."/>
            <person name="Riano-Pachon D.M."/>
            <person name="Robert V."/>
            <person name="Roehrig J."/>
            <person name="Ruller R."/>
            <person name="Salamov A."/>
            <person name="Salih N.S."/>
            <person name="Samson R.A."/>
            <person name="Sandor E."/>
            <person name="Sanguinetti M."/>
            <person name="Schuetze T."/>
            <person name="Sepcic K."/>
            <person name="Shelest E."/>
            <person name="Sherlock G."/>
            <person name="Sophianopoulou V."/>
            <person name="Squina F.M."/>
            <person name="Sun H."/>
            <person name="Susca A."/>
            <person name="Todd R.B."/>
            <person name="Tsang A."/>
            <person name="Unkles S.E."/>
            <person name="van de Wiele N."/>
            <person name="van Rossen-Uffink D."/>
            <person name="Oliveira J.V."/>
            <person name="Vesth T.C."/>
            <person name="Visser J."/>
            <person name="Yu J.-H."/>
            <person name="Zhou M."/>
            <person name="Andersen M.R."/>
            <person name="Archer D.B."/>
            <person name="Baker S.E."/>
            <person name="Benoit I."/>
            <person name="Brakhage A.A."/>
            <person name="Braus G.H."/>
            <person name="Fischer R."/>
            <person name="Frisvad J.C."/>
            <person name="Goldman G.H."/>
            <person name="Houbraken J."/>
            <person name="Oakley B."/>
            <person name="Pocsi I."/>
            <person name="Scazzocchio C."/>
            <person name="Seiboth B."/>
            <person name="vanKuyk P.A."/>
            <person name="Wortman J."/>
            <person name="Dyer P.S."/>
            <person name="Grigoriev I.V."/>
        </authorList>
    </citation>
    <scope>NUCLEOTIDE SEQUENCE [LARGE SCALE GENOMIC DNA]</scope>
    <source>
        <strain evidence="4">DTO 134E9</strain>
    </source>
</reference>
<proteinExistence type="predicted"/>
<evidence type="ECO:0000313" key="3">
    <source>
        <dbReference type="EMBL" id="OJJ29609.1"/>
    </source>
</evidence>